<dbReference type="GO" id="GO:0019941">
    <property type="term" value="P:modification-dependent protein catabolic process"/>
    <property type="evidence" value="ECO:0007669"/>
    <property type="project" value="InterPro"/>
</dbReference>
<keyword evidence="1" id="KW-0812">Transmembrane</keyword>
<dbReference type="Pfam" id="PF03136">
    <property type="entry name" value="Pup_ligase"/>
    <property type="match status" value="1"/>
</dbReference>
<accession>A0A1Y6CFC8</accession>
<keyword evidence="1" id="KW-1133">Transmembrane helix</keyword>
<dbReference type="GO" id="GO:0070490">
    <property type="term" value="P:protein pupylation"/>
    <property type="evidence" value="ECO:0007669"/>
    <property type="project" value="TreeGrafter"/>
</dbReference>
<evidence type="ECO:0000256" key="1">
    <source>
        <dbReference type="SAM" id="Phobius"/>
    </source>
</evidence>
<dbReference type="PANTHER" id="PTHR42307">
    <property type="entry name" value="PUP DEAMIDASE/DEPUPYLASE"/>
    <property type="match status" value="1"/>
</dbReference>
<dbReference type="GO" id="GO:0010498">
    <property type="term" value="P:proteasomal protein catabolic process"/>
    <property type="evidence" value="ECO:0007669"/>
    <property type="project" value="InterPro"/>
</dbReference>
<dbReference type="GO" id="GO:0005524">
    <property type="term" value="F:ATP binding"/>
    <property type="evidence" value="ECO:0007669"/>
    <property type="project" value="TreeGrafter"/>
</dbReference>
<dbReference type="GO" id="GO:0000502">
    <property type="term" value="C:proteasome complex"/>
    <property type="evidence" value="ECO:0007669"/>
    <property type="project" value="UniProtKB-KW"/>
</dbReference>
<evidence type="ECO:0000313" key="2">
    <source>
        <dbReference type="EMBL" id="SMF62044.1"/>
    </source>
</evidence>
<proteinExistence type="predicted"/>
<gene>
    <name evidence="2" type="ORF">SAMN06296036_12125</name>
</gene>
<reference evidence="3" key="1">
    <citation type="submission" date="2017-04" db="EMBL/GenBank/DDBJ databases">
        <authorList>
            <person name="Varghese N."/>
            <person name="Submissions S."/>
        </authorList>
    </citation>
    <scope>NUCLEOTIDE SEQUENCE [LARGE SCALE GENOMIC DNA]</scope>
    <source>
        <strain evidence="3">RKEM611</strain>
    </source>
</reference>
<dbReference type="InterPro" id="IPR004347">
    <property type="entry name" value="Pup_ligase/deamidase"/>
</dbReference>
<dbReference type="AlphaFoldDB" id="A0A1Y6CFC8"/>
<dbReference type="EMBL" id="FWZT01000021">
    <property type="protein sequence ID" value="SMF62044.1"/>
    <property type="molecule type" value="Genomic_DNA"/>
</dbReference>
<feature type="transmembrane region" description="Helical" evidence="1">
    <location>
        <begin position="183"/>
        <end position="204"/>
    </location>
</feature>
<evidence type="ECO:0000313" key="3">
    <source>
        <dbReference type="Proteomes" id="UP000192907"/>
    </source>
</evidence>
<organism evidence="2 3">
    <name type="scientific">Pseudobacteriovorax antillogorgiicola</name>
    <dbReference type="NCBI Taxonomy" id="1513793"/>
    <lineage>
        <taxon>Bacteria</taxon>
        <taxon>Pseudomonadati</taxon>
        <taxon>Bdellovibrionota</taxon>
        <taxon>Oligoflexia</taxon>
        <taxon>Oligoflexales</taxon>
        <taxon>Pseudobacteriovoracaceae</taxon>
        <taxon>Pseudobacteriovorax</taxon>
    </lineage>
</organism>
<dbReference type="PANTHER" id="PTHR42307:SF2">
    <property type="entry name" value="PUP DEAMIDASE_DEPUPYLASE"/>
    <property type="match status" value="1"/>
</dbReference>
<dbReference type="OrthoDB" id="224423at2"/>
<name>A0A1Y6CFC8_9BACT</name>
<keyword evidence="2" id="KW-0647">Proteasome</keyword>
<sequence length="590" mass="68303">MASDQSHHLLGQETELAIRFQERNGDHPGNKVIFDYMARAIKSIVKTKPGKRNFIQDQFFVQNGGAVYYEHHPQSLRRGLIESATPECHSAHELILYQRAQEALLIKALPMAQKMMSYDGYEGELSLLKNCRDYEGNTYGSQENYDSFVAEGWRWYMLIACLLAYVPFALVLKLVYLTLLVPFVMIIFTSKVFIELLLAISSLGPLEKVLNRIKAGSSWRTFLQSGILRFDFEAEDTEETLLKVEYSLFYPLFWISYKPLIMLYNQFAFGPQRQAIHSHVISRIIFTGAGSLIENDRFILSEKSLAINCFLRRSIHRNDKPLFDCGNLIKEYELALWELFLLRVHSWATLFKREQRLQIAFSDSNRCHFSEFLKVGSTSLVVRLANDGFLNDAPEFLEPIKALGEVSRDIDLKQTYPMKDGSTMNAIEIQQWYCQRAKEYLQTGPVNIEDHEVVRLWEQTLATLQRDPAALLGRVDWITKQYLLSTSGEELDYWGRKKIDLKYHELGDGYFEILQSRGLTLDLFSDEDVERAIYEPSSSRRAKVRSRLIKSIALENHPMTISWSQAKIGRWNPKVISLSDYRKTKEIEEA</sequence>
<dbReference type="Proteomes" id="UP000192907">
    <property type="component" value="Unassembled WGS sequence"/>
</dbReference>
<keyword evidence="3" id="KW-1185">Reference proteome</keyword>
<dbReference type="STRING" id="1513793.SAMN06296036_12125"/>
<protein>
    <submittedName>
        <fullName evidence="2">Proteasome accessory factor A</fullName>
    </submittedName>
</protein>
<dbReference type="RefSeq" id="WP_132323060.1">
    <property type="nucleotide sequence ID" value="NZ_FWZT01000021.1"/>
</dbReference>
<keyword evidence="1" id="KW-0472">Membrane</keyword>
<feature type="transmembrane region" description="Helical" evidence="1">
    <location>
        <begin position="155"/>
        <end position="177"/>
    </location>
</feature>